<gene>
    <name evidence="5" type="ORF">UR23_C0049G0004</name>
</gene>
<protein>
    <recommendedName>
        <fullName evidence="7">Peptidase E</fullName>
    </recommendedName>
</protein>
<organism evidence="5 6">
    <name type="scientific">Candidatus Roizmanbacteria bacterium GW2011_GWA2_32_13</name>
    <dbReference type="NCBI Taxonomy" id="1618475"/>
    <lineage>
        <taxon>Bacteria</taxon>
        <taxon>Candidatus Roizmaniibacteriota</taxon>
    </lineage>
</organism>
<evidence type="ECO:0000256" key="1">
    <source>
        <dbReference type="ARBA" id="ARBA00006534"/>
    </source>
</evidence>
<dbReference type="SUPFAM" id="SSF52317">
    <property type="entry name" value="Class I glutamine amidotransferase-like"/>
    <property type="match status" value="1"/>
</dbReference>
<dbReference type="Gene3D" id="3.40.50.880">
    <property type="match status" value="1"/>
</dbReference>
<evidence type="ECO:0000313" key="6">
    <source>
        <dbReference type="Proteomes" id="UP000034349"/>
    </source>
</evidence>
<evidence type="ECO:0000256" key="2">
    <source>
        <dbReference type="ARBA" id="ARBA00022670"/>
    </source>
</evidence>
<dbReference type="EMBL" id="LBOK01000049">
    <property type="protein sequence ID" value="KKP33162.1"/>
    <property type="molecule type" value="Genomic_DNA"/>
</dbReference>
<comment type="similarity">
    <text evidence="1">Belongs to the peptidase S51 family.</text>
</comment>
<dbReference type="Pfam" id="PF03575">
    <property type="entry name" value="Peptidase_S51"/>
    <property type="match status" value="1"/>
</dbReference>
<proteinExistence type="inferred from homology"/>
<evidence type="ECO:0008006" key="7">
    <source>
        <dbReference type="Google" id="ProtNLM"/>
    </source>
</evidence>
<name>A0A0G0BQ54_9BACT</name>
<dbReference type="InterPro" id="IPR029062">
    <property type="entry name" value="Class_I_gatase-like"/>
</dbReference>
<evidence type="ECO:0000256" key="4">
    <source>
        <dbReference type="ARBA" id="ARBA00022825"/>
    </source>
</evidence>
<dbReference type="InterPro" id="IPR005320">
    <property type="entry name" value="Peptidase_S51"/>
</dbReference>
<keyword evidence="4" id="KW-0720">Serine protease</keyword>
<keyword evidence="2" id="KW-0645">Protease</keyword>
<dbReference type="AlphaFoldDB" id="A0A0G0BQ54"/>
<dbReference type="PATRIC" id="fig|1618475.3.peg.525"/>
<keyword evidence="3" id="KW-0378">Hydrolase</keyword>
<reference evidence="5 6" key="1">
    <citation type="journal article" date="2015" name="Nature">
        <title>rRNA introns, odd ribosomes, and small enigmatic genomes across a large radiation of phyla.</title>
        <authorList>
            <person name="Brown C.T."/>
            <person name="Hug L.A."/>
            <person name="Thomas B.C."/>
            <person name="Sharon I."/>
            <person name="Castelle C.J."/>
            <person name="Singh A."/>
            <person name="Wilkins M.J."/>
            <person name="Williams K.H."/>
            <person name="Banfield J.F."/>
        </authorList>
    </citation>
    <scope>NUCLEOTIDE SEQUENCE [LARGE SCALE GENOMIC DNA]</scope>
</reference>
<dbReference type="GO" id="GO:0006508">
    <property type="term" value="P:proteolysis"/>
    <property type="evidence" value="ECO:0007669"/>
    <property type="project" value="UniProtKB-KW"/>
</dbReference>
<evidence type="ECO:0000313" key="5">
    <source>
        <dbReference type="EMBL" id="KKP33162.1"/>
    </source>
</evidence>
<dbReference type="Proteomes" id="UP000034349">
    <property type="component" value="Unassembled WGS sequence"/>
</dbReference>
<sequence length="193" mass="22337">MTKYILHGGNTGRKTDDNKNFFYEITRGLSDPVKVLCVYYAKEDKSKWQELFENDQENFSSASPQKVLIFEMANDKTIAFVEQIKSADVIYMRGGNSTHILQEYLEKVDDLEKLWSGKVVAGSSAGAIVLSEYYYENNDEVRPYNKGLGILPIKTFCHYTEEQSDKLTKLKEYGENMETIYTIPDEKFFIIER</sequence>
<dbReference type="GO" id="GO:0008236">
    <property type="term" value="F:serine-type peptidase activity"/>
    <property type="evidence" value="ECO:0007669"/>
    <property type="project" value="UniProtKB-KW"/>
</dbReference>
<accession>A0A0G0BQ54</accession>
<comment type="caution">
    <text evidence="5">The sequence shown here is derived from an EMBL/GenBank/DDBJ whole genome shotgun (WGS) entry which is preliminary data.</text>
</comment>
<evidence type="ECO:0000256" key="3">
    <source>
        <dbReference type="ARBA" id="ARBA00022801"/>
    </source>
</evidence>